<reference evidence="1 2" key="1">
    <citation type="submission" date="2020-12" db="EMBL/GenBank/DDBJ databases">
        <title>Comparative genomic insights into the epidemiology and virulence of plant pathogenic Pseudomonads from Turkey.</title>
        <authorList>
            <person name="Dillon M."/>
            <person name="Ruiz-Bedoya T."/>
            <person name="Bendalovic-Torma C."/>
            <person name="Guttman K.M."/>
            <person name="Kwak H."/>
            <person name="Middleton M.A."/>
            <person name="Wang P.W."/>
            <person name="Horuz S."/>
            <person name="Aysan Y."/>
            <person name="Guttman D.S."/>
        </authorList>
    </citation>
    <scope>NUCLEOTIDE SEQUENCE [LARGE SCALE GENOMIC DNA]</scope>
    <source>
        <strain evidence="1 2">S4_EA_3a</strain>
    </source>
</reference>
<organism evidence="1 2">
    <name type="scientific">Pseudomonas veronii</name>
    <dbReference type="NCBI Taxonomy" id="76761"/>
    <lineage>
        <taxon>Bacteria</taxon>
        <taxon>Pseudomonadati</taxon>
        <taxon>Pseudomonadota</taxon>
        <taxon>Gammaproteobacteria</taxon>
        <taxon>Pseudomonadales</taxon>
        <taxon>Pseudomonadaceae</taxon>
        <taxon>Pseudomonas</taxon>
    </lineage>
</organism>
<protein>
    <submittedName>
        <fullName evidence="1">Uncharacterized protein</fullName>
    </submittedName>
</protein>
<comment type="caution">
    <text evidence="1">The sequence shown here is derived from an EMBL/GenBank/DDBJ whole genome shotgun (WGS) entry which is preliminary data.</text>
</comment>
<dbReference type="Proteomes" id="UP000614123">
    <property type="component" value="Unassembled WGS sequence"/>
</dbReference>
<accession>A0ABS0VCB2</accession>
<sequence length="73" mass="7623">MPDPVHDSITTVTAKVTPVVATGVLAFAPRFEVFSSVTLLPILVGYSSAVNYAKLIDPGAVALYIQCVVDVSS</sequence>
<name>A0ABS0VCB2_PSEVE</name>
<evidence type="ECO:0000313" key="2">
    <source>
        <dbReference type="Proteomes" id="UP000614123"/>
    </source>
</evidence>
<keyword evidence="2" id="KW-1185">Reference proteome</keyword>
<proteinExistence type="predicted"/>
<evidence type="ECO:0000313" key="1">
    <source>
        <dbReference type="EMBL" id="MBI6649135.1"/>
    </source>
</evidence>
<dbReference type="RefSeq" id="WP_198717179.1">
    <property type="nucleotide sequence ID" value="NZ_JAEILD010000039.1"/>
</dbReference>
<dbReference type="EMBL" id="JAEILD010000039">
    <property type="protein sequence ID" value="MBI6649135.1"/>
    <property type="molecule type" value="Genomic_DNA"/>
</dbReference>
<gene>
    <name evidence="1" type="ORF">YA0849_08965</name>
</gene>